<protein>
    <recommendedName>
        <fullName evidence="1">2Fe-2S ferredoxin-type domain-containing protein</fullName>
    </recommendedName>
</protein>
<dbReference type="InterPro" id="IPR006058">
    <property type="entry name" value="2Fe2S_fd_BS"/>
</dbReference>
<dbReference type="AlphaFoldDB" id="A0A7W7Z270"/>
<dbReference type="Pfam" id="PF00111">
    <property type="entry name" value="Fer2"/>
    <property type="match status" value="1"/>
</dbReference>
<dbReference type="InterPro" id="IPR006311">
    <property type="entry name" value="TAT_signal"/>
</dbReference>
<evidence type="ECO:0000313" key="3">
    <source>
        <dbReference type="Proteomes" id="UP000542353"/>
    </source>
</evidence>
<comment type="caution">
    <text evidence="2">The sequence shown here is derived from an EMBL/GenBank/DDBJ whole genome shotgun (WGS) entry which is preliminary data.</text>
</comment>
<sequence>MPKSDDLSLSRRDLLIVAGASLAATTAAGSAEAQITSSAASVPTAPASKVSLKVNGALRNLELDTRTTLLDALREHLQLTGTKKGCDHGQCGACTVIVDGQLHRRGRECACEIADGRVGLVVAATGRLGSTVPSGCQIERPFGFAIRDSDQVRGGARLLERLGNHHRYGLVIVLNLRPAEQLRRIVTALADLPALSAVTIASTPGAACAWARSIDVSPGSRWKSAIAIARVLASGPTVSTVASSARIATAMSLGWVAMQASLAPITASERATPPIAEQPLPGVRLLHG</sequence>
<dbReference type="EMBL" id="JACHIH010000005">
    <property type="protein sequence ID" value="MBB5046646.1"/>
    <property type="molecule type" value="Genomic_DNA"/>
</dbReference>
<organism evidence="2 3">
    <name type="scientific">Rhodopseudomonas rhenobacensis</name>
    <dbReference type="NCBI Taxonomy" id="87461"/>
    <lineage>
        <taxon>Bacteria</taxon>
        <taxon>Pseudomonadati</taxon>
        <taxon>Pseudomonadota</taxon>
        <taxon>Alphaproteobacteria</taxon>
        <taxon>Hyphomicrobiales</taxon>
        <taxon>Nitrobacteraceae</taxon>
        <taxon>Rhodopseudomonas</taxon>
    </lineage>
</organism>
<gene>
    <name evidence="2" type="ORF">HNR60_001394</name>
</gene>
<dbReference type="Proteomes" id="UP000542353">
    <property type="component" value="Unassembled WGS sequence"/>
</dbReference>
<name>A0A7W7Z270_9BRAD</name>
<dbReference type="PROSITE" id="PS51318">
    <property type="entry name" value="TAT"/>
    <property type="match status" value="1"/>
</dbReference>
<dbReference type="Gene3D" id="3.10.20.30">
    <property type="match status" value="1"/>
</dbReference>
<dbReference type="PROSITE" id="PS51085">
    <property type="entry name" value="2FE2S_FER_2"/>
    <property type="match status" value="1"/>
</dbReference>
<proteinExistence type="predicted"/>
<accession>A0A7W7Z270</accession>
<reference evidence="2 3" key="1">
    <citation type="submission" date="2020-08" db="EMBL/GenBank/DDBJ databases">
        <title>Genomic Encyclopedia of Type Strains, Phase IV (KMG-IV): sequencing the most valuable type-strain genomes for metagenomic binning, comparative biology and taxonomic classification.</title>
        <authorList>
            <person name="Goeker M."/>
        </authorList>
    </citation>
    <scope>NUCLEOTIDE SEQUENCE [LARGE SCALE GENOMIC DNA]</scope>
    <source>
        <strain evidence="2 3">DSM 12706</strain>
    </source>
</reference>
<dbReference type="InterPro" id="IPR012675">
    <property type="entry name" value="Beta-grasp_dom_sf"/>
</dbReference>
<dbReference type="GO" id="GO:0051537">
    <property type="term" value="F:2 iron, 2 sulfur cluster binding"/>
    <property type="evidence" value="ECO:0007669"/>
    <property type="project" value="InterPro"/>
</dbReference>
<dbReference type="InterPro" id="IPR001041">
    <property type="entry name" value="2Fe-2S_ferredoxin-type"/>
</dbReference>
<dbReference type="GO" id="GO:0016903">
    <property type="term" value="F:oxidoreductase activity, acting on the aldehyde or oxo group of donors"/>
    <property type="evidence" value="ECO:0007669"/>
    <property type="project" value="TreeGrafter"/>
</dbReference>
<feature type="domain" description="2Fe-2S ferredoxin-type" evidence="1">
    <location>
        <begin position="48"/>
        <end position="128"/>
    </location>
</feature>
<dbReference type="InterPro" id="IPR036010">
    <property type="entry name" value="2Fe-2S_ferredoxin-like_sf"/>
</dbReference>
<evidence type="ECO:0000313" key="2">
    <source>
        <dbReference type="EMBL" id="MBB5046646.1"/>
    </source>
</evidence>
<keyword evidence="3" id="KW-1185">Reference proteome</keyword>
<dbReference type="PANTHER" id="PTHR45331">
    <property type="entry name" value="OXIDOREDUCTASE, IRON-SULPHUR BINDING SUBUNIT-RELATED-RELATED"/>
    <property type="match status" value="1"/>
</dbReference>
<evidence type="ECO:0000259" key="1">
    <source>
        <dbReference type="PROSITE" id="PS51085"/>
    </source>
</evidence>
<dbReference type="CDD" id="cd00207">
    <property type="entry name" value="fer2"/>
    <property type="match status" value="1"/>
</dbReference>
<dbReference type="PROSITE" id="PS00197">
    <property type="entry name" value="2FE2S_FER_1"/>
    <property type="match status" value="1"/>
</dbReference>
<dbReference type="GO" id="GO:0042597">
    <property type="term" value="C:periplasmic space"/>
    <property type="evidence" value="ECO:0007669"/>
    <property type="project" value="TreeGrafter"/>
</dbReference>
<dbReference type="SUPFAM" id="SSF54292">
    <property type="entry name" value="2Fe-2S ferredoxin-like"/>
    <property type="match status" value="1"/>
</dbReference>
<dbReference type="InterPro" id="IPR052914">
    <property type="entry name" value="Aldehyde_Oxdr_Iron-Sulfur"/>
</dbReference>
<dbReference type="PANTHER" id="PTHR45331:SF1">
    <property type="entry name" value="ALDEHYDE OXIDOREDUCTASE IRON-SULFUR-BINDING SUBUNIT PAOA"/>
    <property type="match status" value="1"/>
</dbReference>